<reference evidence="7" key="1">
    <citation type="journal article" date="2019" name="Int. J. Syst. Evol. Microbiol.">
        <title>The Global Catalogue of Microorganisms (GCM) 10K type strain sequencing project: providing services to taxonomists for standard genome sequencing and annotation.</title>
        <authorList>
            <consortium name="The Broad Institute Genomics Platform"/>
            <consortium name="The Broad Institute Genome Sequencing Center for Infectious Disease"/>
            <person name="Wu L."/>
            <person name="Ma J."/>
        </authorList>
    </citation>
    <scope>NUCLEOTIDE SEQUENCE [LARGE SCALE GENOMIC DNA]</scope>
    <source>
        <strain evidence="7">CGMCC 4.7330</strain>
    </source>
</reference>
<keyword evidence="3" id="KW-0274">FAD</keyword>
<comment type="caution">
    <text evidence="6">The sequence shown here is derived from an EMBL/GenBank/DDBJ whole genome shotgun (WGS) entry which is preliminary data.</text>
</comment>
<proteinExistence type="inferred from homology"/>
<name>A0ABV8DUJ3_9NOCA</name>
<keyword evidence="7" id="KW-1185">Reference proteome</keyword>
<evidence type="ECO:0000256" key="3">
    <source>
        <dbReference type="ARBA" id="ARBA00022827"/>
    </source>
</evidence>
<organism evidence="6 7">
    <name type="scientific">Nocardia jiangsuensis</name>
    <dbReference type="NCBI Taxonomy" id="1691563"/>
    <lineage>
        <taxon>Bacteria</taxon>
        <taxon>Bacillati</taxon>
        <taxon>Actinomycetota</taxon>
        <taxon>Actinomycetes</taxon>
        <taxon>Mycobacteriales</taxon>
        <taxon>Nocardiaceae</taxon>
        <taxon>Nocardia</taxon>
    </lineage>
</organism>
<comment type="similarity">
    <text evidence="1">Belongs to the FAD-dependent oxidoreductase family.</text>
</comment>
<dbReference type="Pfam" id="PF07992">
    <property type="entry name" value="Pyr_redox_2"/>
    <property type="match status" value="1"/>
</dbReference>
<keyword evidence="4" id="KW-0560">Oxidoreductase</keyword>
<dbReference type="Gene3D" id="3.50.50.100">
    <property type="match status" value="1"/>
</dbReference>
<dbReference type="InterPro" id="IPR023753">
    <property type="entry name" value="FAD/NAD-binding_dom"/>
</dbReference>
<sequence length="377" mass="41417">MGGTRGGATGRRVVIAGLGDSGVLTAIRLARHFDVVGISAAPGLVSGQELGLRLTRPREWARDYWIPFDRFRGLDRVRTVHGVLVGADLDRNSVTVRDAAGAEHPEPFDILVISTGVRNGFWRVPELRSATEVARELRETNGRIGAARHIAVIGGGAAAVGSAANLARSWPEKRIALYFPRDRALTAHHPRIWDRLRHTLTELGVELHPGHRAVAPADAITTEPVRWQTGQPDTTAEAVLWTVGRTTPNTGWLPAELLDEHGFVRTTPELRVPGHPGIFAIGDVAATDPLRGSARNRADGLLARNIRAEVAGRRLRRYRPPRRRWGSVLGPQPDGLDVFAPNGRPFHFPGWSIDRVLRPWITRWGIYRGVRANAPLD</sequence>
<evidence type="ECO:0000313" key="6">
    <source>
        <dbReference type="EMBL" id="MFC3963691.1"/>
    </source>
</evidence>
<dbReference type="InterPro" id="IPR036188">
    <property type="entry name" value="FAD/NAD-bd_sf"/>
</dbReference>
<dbReference type="SUPFAM" id="SSF51905">
    <property type="entry name" value="FAD/NAD(P)-binding domain"/>
    <property type="match status" value="1"/>
</dbReference>
<evidence type="ECO:0000313" key="7">
    <source>
        <dbReference type="Proteomes" id="UP001595696"/>
    </source>
</evidence>
<evidence type="ECO:0000256" key="4">
    <source>
        <dbReference type="ARBA" id="ARBA00023002"/>
    </source>
</evidence>
<accession>A0ABV8DUJ3</accession>
<protein>
    <submittedName>
        <fullName evidence="6">FAD-dependent oxidoreductase</fullName>
    </submittedName>
</protein>
<evidence type="ECO:0000256" key="2">
    <source>
        <dbReference type="ARBA" id="ARBA00022630"/>
    </source>
</evidence>
<keyword evidence="2" id="KW-0285">Flavoprotein</keyword>
<evidence type="ECO:0000256" key="1">
    <source>
        <dbReference type="ARBA" id="ARBA00006442"/>
    </source>
</evidence>
<dbReference type="PANTHER" id="PTHR43735">
    <property type="entry name" value="APOPTOSIS-INDUCING FACTOR 1"/>
    <property type="match status" value="1"/>
</dbReference>
<feature type="domain" description="FAD/NAD(P)-binding" evidence="5">
    <location>
        <begin position="12"/>
        <end position="286"/>
    </location>
</feature>
<dbReference type="PRINTS" id="PR00368">
    <property type="entry name" value="FADPNR"/>
</dbReference>
<dbReference type="PANTHER" id="PTHR43735:SF3">
    <property type="entry name" value="FERROPTOSIS SUPPRESSOR PROTEIN 1"/>
    <property type="match status" value="1"/>
</dbReference>
<dbReference type="EMBL" id="JBHSAX010000014">
    <property type="protein sequence ID" value="MFC3963691.1"/>
    <property type="molecule type" value="Genomic_DNA"/>
</dbReference>
<gene>
    <name evidence="6" type="ORF">ACFO0B_16990</name>
</gene>
<dbReference type="RefSeq" id="WP_378613436.1">
    <property type="nucleotide sequence ID" value="NZ_JBHSAX010000014.1"/>
</dbReference>
<evidence type="ECO:0000259" key="5">
    <source>
        <dbReference type="Pfam" id="PF07992"/>
    </source>
</evidence>
<dbReference type="Proteomes" id="UP001595696">
    <property type="component" value="Unassembled WGS sequence"/>
</dbReference>
<dbReference type="PRINTS" id="PR00469">
    <property type="entry name" value="PNDRDTASEII"/>
</dbReference>